<dbReference type="OrthoDB" id="4558578at2"/>
<dbReference type="AlphaFoldDB" id="A0A511MIG6"/>
<dbReference type="EMBL" id="BJXA01000029">
    <property type="protein sequence ID" value="GEM39877.1"/>
    <property type="molecule type" value="Genomic_DNA"/>
</dbReference>
<reference evidence="1 2" key="1">
    <citation type="submission" date="2019-07" db="EMBL/GenBank/DDBJ databases">
        <title>Whole genome shotgun sequence of Nocardia ninae NBRC 108245.</title>
        <authorList>
            <person name="Hosoyama A."/>
            <person name="Uohara A."/>
            <person name="Ohji S."/>
            <person name="Ichikawa N."/>
        </authorList>
    </citation>
    <scope>NUCLEOTIDE SEQUENCE [LARGE SCALE GENOMIC DNA]</scope>
    <source>
        <strain evidence="1 2">NBRC 108245</strain>
    </source>
</reference>
<proteinExistence type="predicted"/>
<protein>
    <submittedName>
        <fullName evidence="1">Uncharacterized protein</fullName>
    </submittedName>
</protein>
<dbReference type="RefSeq" id="WP_147134321.1">
    <property type="nucleotide sequence ID" value="NZ_BJXA01000029.1"/>
</dbReference>
<dbReference type="Proteomes" id="UP000321424">
    <property type="component" value="Unassembled WGS sequence"/>
</dbReference>
<gene>
    <name evidence="1" type="ORF">NN4_43960</name>
</gene>
<comment type="caution">
    <text evidence="1">The sequence shown here is derived from an EMBL/GenBank/DDBJ whole genome shotgun (WGS) entry which is preliminary data.</text>
</comment>
<accession>A0A511MIG6</accession>
<keyword evidence="2" id="KW-1185">Reference proteome</keyword>
<evidence type="ECO:0000313" key="1">
    <source>
        <dbReference type="EMBL" id="GEM39877.1"/>
    </source>
</evidence>
<organism evidence="1 2">
    <name type="scientific">Nocardia ninae NBRC 108245</name>
    <dbReference type="NCBI Taxonomy" id="1210091"/>
    <lineage>
        <taxon>Bacteria</taxon>
        <taxon>Bacillati</taxon>
        <taxon>Actinomycetota</taxon>
        <taxon>Actinomycetes</taxon>
        <taxon>Mycobacteriales</taxon>
        <taxon>Nocardiaceae</taxon>
        <taxon>Nocardia</taxon>
    </lineage>
</organism>
<evidence type="ECO:0000313" key="2">
    <source>
        <dbReference type="Proteomes" id="UP000321424"/>
    </source>
</evidence>
<name>A0A511MIG6_9NOCA</name>
<sequence length="80" mass="9377">MSESNYRHSRILVRTDRPACCRSRPERPGSLPARAKRWWRTHVPERTAATDLWQHAFFFAPDAAGVHPAARQCLNWKETY</sequence>